<sequence>MYKKLIYVFGVAVLFTSCKKILDQAPKATATRDAVFSNEAGLQLYVNSFYTIIPSTGDIMRGDAMSDYAARTEVPDYLRPNVYNATQSSGWDWGDLRNINYFLANNTNPNVPEDVRNNYNGIARLFRAWWYFQMVKRFGDVPWYGKPLDVNDSTELYKARDPRKLVMDSVLADLNYATENITVTDDQTRSLITKWVAYAMKSRICLYEGTFRKYHTELNLQSTVNDWLTAAADAAQQVISSGKFSLNQAGGPTKSYRQLFISTQPITNEDILIDVTDPNLAVFSDANWYWTSSTYGNRLSFDRTFVNTYLNIDGTPFTDMPGHKTMVFTEETQNRDGRLQQTIRTPGYTRINGGSVIPAPPDFSYTYTGYQPIKYSLDDTKYDQGTVSINSVPVIRYAEILLNYAEAKEELGTFTDEDWSNTIGALRARAGITGGLTSKPTEADPYLQENYFPEISDATLLEIRRERSIELAWEGFRFDDLMRWKKGELLEQEWNGFYVPSLNTLMDLNLDGKPDVAFVQEAPSSPVQGVQYVNVAPTISGKVNPEQLRNGTYGELIWLNNSPREWSDKKYYYPIPESALLKNPKLGQNPGW</sequence>
<evidence type="ECO:0000313" key="8">
    <source>
        <dbReference type="Proteomes" id="UP000267223"/>
    </source>
</evidence>
<comment type="caution">
    <text evidence="7">The sequence shown here is derived from an EMBL/GenBank/DDBJ whole genome shotgun (WGS) entry which is preliminary data.</text>
</comment>
<evidence type="ECO:0000259" key="6">
    <source>
        <dbReference type="Pfam" id="PF07980"/>
    </source>
</evidence>
<evidence type="ECO:0000256" key="2">
    <source>
        <dbReference type="ARBA" id="ARBA00006275"/>
    </source>
</evidence>
<comment type="similarity">
    <text evidence="2">Belongs to the SusD family.</text>
</comment>
<dbReference type="Proteomes" id="UP000267223">
    <property type="component" value="Unassembled WGS sequence"/>
</dbReference>
<accession>A0A3M9N7R6</accession>
<comment type="subcellular location">
    <subcellularLocation>
        <location evidence="1">Cell outer membrane</location>
    </subcellularLocation>
</comment>
<evidence type="ECO:0000256" key="3">
    <source>
        <dbReference type="ARBA" id="ARBA00022729"/>
    </source>
</evidence>
<protein>
    <submittedName>
        <fullName evidence="7">RagB/SusD family nutrient uptake outer membrane protein</fullName>
    </submittedName>
</protein>
<dbReference type="InterPro" id="IPR011990">
    <property type="entry name" value="TPR-like_helical_dom_sf"/>
</dbReference>
<organism evidence="7 8">
    <name type="scientific">Hanamia caeni</name>
    <dbReference type="NCBI Taxonomy" id="2294116"/>
    <lineage>
        <taxon>Bacteria</taxon>
        <taxon>Pseudomonadati</taxon>
        <taxon>Bacteroidota</taxon>
        <taxon>Chitinophagia</taxon>
        <taxon>Chitinophagales</taxon>
        <taxon>Chitinophagaceae</taxon>
        <taxon>Hanamia</taxon>
    </lineage>
</organism>
<dbReference type="Gene3D" id="1.25.40.390">
    <property type="match status" value="1"/>
</dbReference>
<proteinExistence type="inferred from homology"/>
<name>A0A3M9N7R6_9BACT</name>
<dbReference type="InterPro" id="IPR012944">
    <property type="entry name" value="SusD_RagB_dom"/>
</dbReference>
<dbReference type="Pfam" id="PF12771">
    <property type="entry name" value="SusD-like_2"/>
    <property type="match status" value="1"/>
</dbReference>
<evidence type="ECO:0000313" key="7">
    <source>
        <dbReference type="EMBL" id="RNI33357.1"/>
    </source>
</evidence>
<keyword evidence="4" id="KW-0472">Membrane</keyword>
<dbReference type="OrthoDB" id="5694214at2"/>
<dbReference type="EMBL" id="RJJR01000022">
    <property type="protein sequence ID" value="RNI33357.1"/>
    <property type="molecule type" value="Genomic_DNA"/>
</dbReference>
<evidence type="ECO:0000256" key="1">
    <source>
        <dbReference type="ARBA" id="ARBA00004442"/>
    </source>
</evidence>
<dbReference type="SUPFAM" id="SSF48452">
    <property type="entry name" value="TPR-like"/>
    <property type="match status" value="1"/>
</dbReference>
<dbReference type="InterPro" id="IPR041662">
    <property type="entry name" value="SusD-like_2"/>
</dbReference>
<gene>
    <name evidence="7" type="ORF">EFY79_19430</name>
</gene>
<dbReference type="Pfam" id="PF07980">
    <property type="entry name" value="SusD_RagB"/>
    <property type="match status" value="1"/>
</dbReference>
<keyword evidence="5" id="KW-0998">Cell outer membrane</keyword>
<feature type="domain" description="RagB/SusD" evidence="6">
    <location>
        <begin position="295"/>
        <end position="592"/>
    </location>
</feature>
<evidence type="ECO:0000256" key="4">
    <source>
        <dbReference type="ARBA" id="ARBA00023136"/>
    </source>
</evidence>
<dbReference type="PROSITE" id="PS51257">
    <property type="entry name" value="PROKAR_LIPOPROTEIN"/>
    <property type="match status" value="1"/>
</dbReference>
<reference evidence="7 8" key="1">
    <citation type="submission" date="2018-11" db="EMBL/GenBank/DDBJ databases">
        <title>Draft genome sequence of Ferruginibacter sp. BO-59.</title>
        <authorList>
            <person name="Im W.T."/>
        </authorList>
    </citation>
    <scope>NUCLEOTIDE SEQUENCE [LARGE SCALE GENOMIC DNA]</scope>
    <source>
        <strain evidence="7 8">BO-59</strain>
    </source>
</reference>
<keyword evidence="8" id="KW-1185">Reference proteome</keyword>
<keyword evidence="3" id="KW-0732">Signal</keyword>
<evidence type="ECO:0000256" key="5">
    <source>
        <dbReference type="ARBA" id="ARBA00023237"/>
    </source>
</evidence>
<dbReference type="AlphaFoldDB" id="A0A3M9N7R6"/>
<dbReference type="GO" id="GO:0009279">
    <property type="term" value="C:cell outer membrane"/>
    <property type="evidence" value="ECO:0007669"/>
    <property type="project" value="UniProtKB-SubCell"/>
</dbReference>